<dbReference type="GeneID" id="4908800"/>
<evidence type="ECO:0000256" key="3">
    <source>
        <dbReference type="RuleBase" id="RU003719"/>
    </source>
</evidence>
<dbReference type="Gene3D" id="3.40.50.720">
    <property type="entry name" value="NAD(P)-binding Rossmann-like Domain"/>
    <property type="match status" value="2"/>
</dbReference>
<dbReference type="InterPro" id="IPR036291">
    <property type="entry name" value="NAD(P)-bd_dom_sf"/>
</dbReference>
<dbReference type="SUPFAM" id="SSF52283">
    <property type="entry name" value="Formate/glycerate dehydrogenase catalytic domain-like"/>
    <property type="match status" value="1"/>
</dbReference>
<dbReference type="HOGENOM" id="CLU_019796_1_3_2"/>
<evidence type="ECO:0000256" key="1">
    <source>
        <dbReference type="ARBA" id="ARBA00023002"/>
    </source>
</evidence>
<accession>A3MU53</accession>
<feature type="domain" description="D-isomer specific 2-hydroxyacid dehydrogenase catalytic" evidence="4">
    <location>
        <begin position="38"/>
        <end position="294"/>
    </location>
</feature>
<dbReference type="EMBL" id="CP000561">
    <property type="protein sequence ID" value="ABO08170.1"/>
    <property type="molecule type" value="Genomic_DNA"/>
</dbReference>
<dbReference type="CDD" id="cd12165">
    <property type="entry name" value="2-Hacid_dh_6"/>
    <property type="match status" value="1"/>
</dbReference>
<reference evidence="6" key="1">
    <citation type="submission" date="2007-02" db="EMBL/GenBank/DDBJ databases">
        <title>Complete sequence of Pyrobaculum calidifontis JCM 11548.</title>
        <authorList>
            <consortium name="US DOE Joint Genome Institute"/>
            <person name="Copeland A."/>
            <person name="Lucas S."/>
            <person name="Lapidus A."/>
            <person name="Barry K."/>
            <person name="Glavina del Rio T."/>
            <person name="Dalin E."/>
            <person name="Tice H."/>
            <person name="Pitluck S."/>
            <person name="Chain P."/>
            <person name="Malfatti S."/>
            <person name="Shin M."/>
            <person name="Vergez L."/>
            <person name="Schmutz J."/>
            <person name="Larimer F."/>
            <person name="Land M."/>
            <person name="Hauser L."/>
            <person name="Kyrpides N."/>
            <person name="Mikhailova N."/>
            <person name="Cozen A.E."/>
            <person name="Fitz-Gibbon S.T."/>
            <person name="House C.H."/>
            <person name="Saltikov C."/>
            <person name="Lowe T.M."/>
            <person name="Richardson P."/>
        </authorList>
    </citation>
    <scope>NUCLEOTIDE SEQUENCE [LARGE SCALE GENOMIC DNA]</scope>
    <source>
        <strain evidence="6">JCM 11548</strain>
    </source>
</reference>
<dbReference type="Pfam" id="PF00389">
    <property type="entry name" value="2-Hacid_dh"/>
    <property type="match status" value="1"/>
</dbReference>
<dbReference type="PANTHER" id="PTHR10996">
    <property type="entry name" value="2-HYDROXYACID DEHYDROGENASE-RELATED"/>
    <property type="match status" value="1"/>
</dbReference>
<feature type="domain" description="D-isomer specific 2-hydroxyacid dehydrogenase NAD-binding" evidence="5">
    <location>
        <begin position="91"/>
        <end position="262"/>
    </location>
</feature>
<comment type="similarity">
    <text evidence="3">Belongs to the D-isomer specific 2-hydroxyacid dehydrogenase family.</text>
</comment>
<dbReference type="GO" id="GO:0051287">
    <property type="term" value="F:NAD binding"/>
    <property type="evidence" value="ECO:0007669"/>
    <property type="project" value="InterPro"/>
</dbReference>
<dbReference type="STRING" id="410359.Pcal_0744"/>
<proteinExistence type="inferred from homology"/>
<protein>
    <submittedName>
        <fullName evidence="6">D-isomer specific 2-hydroxyacid dehydrogenase, NAD-binding protein</fullName>
    </submittedName>
</protein>
<evidence type="ECO:0000259" key="5">
    <source>
        <dbReference type="Pfam" id="PF02826"/>
    </source>
</evidence>
<dbReference type="GO" id="GO:0030267">
    <property type="term" value="F:glyoxylate reductase (NADPH) activity"/>
    <property type="evidence" value="ECO:0007669"/>
    <property type="project" value="TreeGrafter"/>
</dbReference>
<dbReference type="GO" id="GO:0005829">
    <property type="term" value="C:cytosol"/>
    <property type="evidence" value="ECO:0007669"/>
    <property type="project" value="TreeGrafter"/>
</dbReference>
<evidence type="ECO:0000313" key="7">
    <source>
        <dbReference type="Proteomes" id="UP000001431"/>
    </source>
</evidence>
<keyword evidence="1 3" id="KW-0560">Oxidoreductase</keyword>
<dbReference type="KEGG" id="pcl:Pcal_0744"/>
<dbReference type="OrthoDB" id="34275at2157"/>
<organism evidence="6 7">
    <name type="scientific">Pyrobaculum calidifontis (strain DSM 21063 / JCM 11548 / VA1)</name>
    <dbReference type="NCBI Taxonomy" id="410359"/>
    <lineage>
        <taxon>Archaea</taxon>
        <taxon>Thermoproteota</taxon>
        <taxon>Thermoprotei</taxon>
        <taxon>Thermoproteales</taxon>
        <taxon>Thermoproteaceae</taxon>
        <taxon>Pyrobaculum</taxon>
    </lineage>
</organism>
<dbReference type="InterPro" id="IPR006139">
    <property type="entry name" value="D-isomer_2_OHA_DH_cat_dom"/>
</dbReference>
<dbReference type="AlphaFoldDB" id="A3MU53"/>
<sequence length="301" mass="33430">MKIYVNFELPEEARRLLEGFEVVGPGGDLSEVEAALVTRLTPEELAKMPRLRFIQVALAGLDHLPWEHIPPNVVVAGNAGSNADAVAEFALGMLLAAYKKIVQYNERMKRGEYDRVYAVPMLRGRKVAVLGLGEIGTRVAKILAALGAEVWGFSRSRREGPWRFTTSLEEALRGASAAVCALPLNKHTRGLIRYEHLALMAEDAVFVNVGRAEVVDREGALRILKERPRFVFASDVWWGRNNFAKDAEFFALPNVVATPWVAGGYGSEEVWREMAVEAVKNLLAWARGETPKNIAKRSDYV</sequence>
<dbReference type="SUPFAM" id="SSF51735">
    <property type="entry name" value="NAD(P)-binding Rossmann-fold domains"/>
    <property type="match status" value="1"/>
</dbReference>
<dbReference type="Proteomes" id="UP000001431">
    <property type="component" value="Chromosome"/>
</dbReference>
<dbReference type="eggNOG" id="arCOG01755">
    <property type="taxonomic scope" value="Archaea"/>
</dbReference>
<keyword evidence="7" id="KW-1185">Reference proteome</keyword>
<dbReference type="InterPro" id="IPR006140">
    <property type="entry name" value="D-isomer_DH_NAD-bd"/>
</dbReference>
<evidence type="ECO:0000259" key="4">
    <source>
        <dbReference type="Pfam" id="PF00389"/>
    </source>
</evidence>
<dbReference type="GO" id="GO:0016618">
    <property type="term" value="F:hydroxypyruvate reductase [NAD(P)H] activity"/>
    <property type="evidence" value="ECO:0007669"/>
    <property type="project" value="TreeGrafter"/>
</dbReference>
<keyword evidence="2" id="KW-0520">NAD</keyword>
<dbReference type="RefSeq" id="WP_011849428.1">
    <property type="nucleotide sequence ID" value="NC_009073.1"/>
</dbReference>
<gene>
    <name evidence="6" type="ordered locus">Pcal_0744</name>
</gene>
<dbReference type="Pfam" id="PF02826">
    <property type="entry name" value="2-Hacid_dh_C"/>
    <property type="match status" value="1"/>
</dbReference>
<evidence type="ECO:0000313" key="6">
    <source>
        <dbReference type="EMBL" id="ABO08170.1"/>
    </source>
</evidence>
<name>A3MU53_PYRCJ</name>
<dbReference type="InterPro" id="IPR050223">
    <property type="entry name" value="D-isomer_2-hydroxyacid_DH"/>
</dbReference>
<dbReference type="PANTHER" id="PTHR10996:SF178">
    <property type="entry name" value="2-HYDROXYACID DEHYDROGENASE YGL185C-RELATED"/>
    <property type="match status" value="1"/>
</dbReference>
<evidence type="ECO:0000256" key="2">
    <source>
        <dbReference type="ARBA" id="ARBA00023027"/>
    </source>
</evidence>